<dbReference type="InterPro" id="IPR039426">
    <property type="entry name" value="TonB-dep_rcpt-like"/>
</dbReference>
<dbReference type="Proteomes" id="UP001500279">
    <property type="component" value="Unassembled WGS sequence"/>
</dbReference>
<gene>
    <name evidence="14" type="ORF">GCM10009107_31590</name>
</gene>
<name>A0ABN1K4T2_9BURK</name>
<keyword evidence="5 9" id="KW-0798">TonB box</keyword>
<dbReference type="InterPro" id="IPR000531">
    <property type="entry name" value="Beta-barrel_TonB"/>
</dbReference>
<dbReference type="PROSITE" id="PS52016">
    <property type="entry name" value="TONB_DEPENDENT_REC_3"/>
    <property type="match status" value="1"/>
</dbReference>
<evidence type="ECO:0000259" key="12">
    <source>
        <dbReference type="Pfam" id="PF00593"/>
    </source>
</evidence>
<protein>
    <submittedName>
        <fullName evidence="14">TonB-dependent receptor</fullName>
    </submittedName>
</protein>
<evidence type="ECO:0000256" key="3">
    <source>
        <dbReference type="ARBA" id="ARBA00022452"/>
    </source>
</evidence>
<feature type="domain" description="TonB-dependent receptor-like beta-barrel" evidence="12">
    <location>
        <begin position="263"/>
        <end position="734"/>
    </location>
</feature>
<dbReference type="InterPro" id="IPR036942">
    <property type="entry name" value="Beta-barrel_TonB_sf"/>
</dbReference>
<feature type="signal peptide" evidence="11">
    <location>
        <begin position="1"/>
        <end position="24"/>
    </location>
</feature>
<evidence type="ECO:0000259" key="13">
    <source>
        <dbReference type="Pfam" id="PF07715"/>
    </source>
</evidence>
<dbReference type="Gene3D" id="2.40.170.20">
    <property type="entry name" value="TonB-dependent receptor, beta-barrel domain"/>
    <property type="match status" value="1"/>
</dbReference>
<dbReference type="SUPFAM" id="SSF56935">
    <property type="entry name" value="Porins"/>
    <property type="match status" value="1"/>
</dbReference>
<proteinExistence type="inferred from homology"/>
<dbReference type="InterPro" id="IPR012910">
    <property type="entry name" value="Plug_dom"/>
</dbReference>
<feature type="chain" id="PRO_5046928359" evidence="11">
    <location>
        <begin position="25"/>
        <end position="785"/>
    </location>
</feature>
<evidence type="ECO:0000256" key="11">
    <source>
        <dbReference type="SAM" id="SignalP"/>
    </source>
</evidence>
<dbReference type="RefSeq" id="WP_141288497.1">
    <property type="nucleotide sequence ID" value="NZ_BAAAEW010000021.1"/>
</dbReference>
<reference evidence="14 15" key="1">
    <citation type="journal article" date="2019" name="Int. J. Syst. Evol. Microbiol.">
        <title>The Global Catalogue of Microorganisms (GCM) 10K type strain sequencing project: providing services to taxonomists for standard genome sequencing and annotation.</title>
        <authorList>
            <consortium name="The Broad Institute Genomics Platform"/>
            <consortium name="The Broad Institute Genome Sequencing Center for Infectious Disease"/>
            <person name="Wu L."/>
            <person name="Ma J."/>
        </authorList>
    </citation>
    <scope>NUCLEOTIDE SEQUENCE [LARGE SCALE GENOMIC DNA]</scope>
    <source>
        <strain evidence="14 15">JCM 15503</strain>
    </source>
</reference>
<keyword evidence="4 8" id="KW-0812">Transmembrane</keyword>
<evidence type="ECO:0000256" key="5">
    <source>
        <dbReference type="ARBA" id="ARBA00023077"/>
    </source>
</evidence>
<keyword evidence="3 8" id="KW-1134">Transmembrane beta strand</keyword>
<keyword evidence="7 8" id="KW-0998">Cell outer membrane</keyword>
<evidence type="ECO:0000313" key="15">
    <source>
        <dbReference type="Proteomes" id="UP001500279"/>
    </source>
</evidence>
<keyword evidence="15" id="KW-1185">Reference proteome</keyword>
<evidence type="ECO:0000256" key="2">
    <source>
        <dbReference type="ARBA" id="ARBA00022448"/>
    </source>
</evidence>
<evidence type="ECO:0000256" key="6">
    <source>
        <dbReference type="ARBA" id="ARBA00023136"/>
    </source>
</evidence>
<keyword evidence="2 8" id="KW-0813">Transport</keyword>
<evidence type="ECO:0000313" key="14">
    <source>
        <dbReference type="EMBL" id="GAA0754783.1"/>
    </source>
</evidence>
<evidence type="ECO:0000256" key="8">
    <source>
        <dbReference type="PROSITE-ProRule" id="PRU01360"/>
    </source>
</evidence>
<keyword evidence="6 8" id="KW-0472">Membrane</keyword>
<evidence type="ECO:0000256" key="7">
    <source>
        <dbReference type="ARBA" id="ARBA00023237"/>
    </source>
</evidence>
<dbReference type="Pfam" id="PF07715">
    <property type="entry name" value="Plug"/>
    <property type="match status" value="1"/>
</dbReference>
<comment type="similarity">
    <text evidence="8 9">Belongs to the TonB-dependent receptor family.</text>
</comment>
<keyword evidence="14" id="KW-0675">Receptor</keyword>
<sequence length="785" mass="84269">MKTEFIATVLATAAAAAMAQTSPAADPQQTDIGRVSASGASNANPQDTPSATGVTRKEIAGGLMVDENVSKAKSSVTRDFIQKQQPSADVFQLLKYSPGANAAPSDAWGLSPGVLSVRGMDGGQMGFNFEGMPLSVASNWSVFPGQYIDTENTDVVTLNQGSADLSSPDVTATGGIVDLFLHTPSKQRGGLLTMSVGTDNAWRVFLRGETGEIGDTGLRAFGSISQIETDHFRGPGHDRKQHLSLGAVQEWGGGSRSKLALTYSKIARDVYKNPTLAQWKADGMDGASTNYDATYTAGSLSYYRMLQNPWENLLLSVPTDLRVNDKLTLNVTPYLFYGFGGSGSAGTLNESSVGFGNTVQAVDLNGNGTTTDTGVTYYNPIIEKNLRTGITVKGNYQLDNHALVAGVWMQRSRDQLYRPYSLMNDDGTPVDVDGSSSLIRTASGQVVNQWNQDTHDSFYSAFLGDTISLMDDSLNIDVGVKKMWLERVGKNRVPSDVTRTEAQNDPLLPTAAIRYKFDDVNSVFASVARGVRILPAGALYPRYSASTGAVTTRANPDQASEKSTAFELGYRYQGPLVSLSTSAFHYAFENRQISAQVCDPGCVSSPIDGGKQRAFGLDFEAGLRPFMNFRPYASLELLKTRIESDIPVSGDYLATSGKQAVRAPKVQAALAVDYDNGSFFGNLGWKYVGRQYATFMNDQEIAAYTTLDIGLGYRFTLPPSSGLTKPELRLNVMNATDRHYLSGVNSVTTNAVATTAINGKTIAASQPSYLVANPVSAMLTFAVGF</sequence>
<evidence type="ECO:0000256" key="1">
    <source>
        <dbReference type="ARBA" id="ARBA00004571"/>
    </source>
</evidence>
<keyword evidence="11" id="KW-0732">Signal</keyword>
<dbReference type="EMBL" id="BAAAEW010000021">
    <property type="protein sequence ID" value="GAA0754783.1"/>
    <property type="molecule type" value="Genomic_DNA"/>
</dbReference>
<feature type="compositionally biased region" description="Polar residues" evidence="10">
    <location>
        <begin position="38"/>
        <end position="53"/>
    </location>
</feature>
<evidence type="ECO:0000256" key="9">
    <source>
        <dbReference type="RuleBase" id="RU003357"/>
    </source>
</evidence>
<evidence type="ECO:0000256" key="10">
    <source>
        <dbReference type="SAM" id="MobiDB-lite"/>
    </source>
</evidence>
<dbReference type="Pfam" id="PF00593">
    <property type="entry name" value="TonB_dep_Rec_b-barrel"/>
    <property type="match status" value="1"/>
</dbReference>
<comment type="caution">
    <text evidence="14">The sequence shown here is derived from an EMBL/GenBank/DDBJ whole genome shotgun (WGS) entry which is preliminary data.</text>
</comment>
<feature type="domain" description="TonB-dependent receptor plug" evidence="13">
    <location>
        <begin position="68"/>
        <end position="165"/>
    </location>
</feature>
<feature type="region of interest" description="Disordered" evidence="10">
    <location>
        <begin position="21"/>
        <end position="53"/>
    </location>
</feature>
<comment type="subcellular location">
    <subcellularLocation>
        <location evidence="1 8">Cell outer membrane</location>
        <topology evidence="1 8">Multi-pass membrane protein</topology>
    </subcellularLocation>
</comment>
<evidence type="ECO:0000256" key="4">
    <source>
        <dbReference type="ARBA" id="ARBA00022692"/>
    </source>
</evidence>
<accession>A0ABN1K4T2</accession>
<organism evidence="14 15">
    <name type="scientific">Ideonella azotifigens</name>
    <dbReference type="NCBI Taxonomy" id="513160"/>
    <lineage>
        <taxon>Bacteria</taxon>
        <taxon>Pseudomonadati</taxon>
        <taxon>Pseudomonadota</taxon>
        <taxon>Betaproteobacteria</taxon>
        <taxon>Burkholderiales</taxon>
        <taxon>Sphaerotilaceae</taxon>
        <taxon>Ideonella</taxon>
    </lineage>
</organism>